<keyword evidence="2" id="KW-0812">Transmembrane</keyword>
<accession>A0A0F9LNY6</accession>
<organism evidence="3">
    <name type="scientific">marine sediment metagenome</name>
    <dbReference type="NCBI Taxonomy" id="412755"/>
    <lineage>
        <taxon>unclassified sequences</taxon>
        <taxon>metagenomes</taxon>
        <taxon>ecological metagenomes</taxon>
    </lineage>
</organism>
<dbReference type="AlphaFoldDB" id="A0A0F9LNY6"/>
<evidence type="ECO:0000256" key="1">
    <source>
        <dbReference type="SAM" id="MobiDB-lite"/>
    </source>
</evidence>
<sequence length="115" mass="13017">MGKQKQITIWESWDQKTDRWNHNHIENGWVEGSKPTPKSKEQKKPWSGQVWKKEFGWLINGVVEGTSHISYGAISTGKIAVKPKSVFSLTKFEQIMIIGFGGLILIRVVIVLLGV</sequence>
<evidence type="ECO:0000256" key="2">
    <source>
        <dbReference type="SAM" id="Phobius"/>
    </source>
</evidence>
<keyword evidence="2" id="KW-1133">Transmembrane helix</keyword>
<comment type="caution">
    <text evidence="3">The sequence shown here is derived from an EMBL/GenBank/DDBJ whole genome shotgun (WGS) entry which is preliminary data.</text>
</comment>
<evidence type="ECO:0000313" key="3">
    <source>
        <dbReference type="EMBL" id="KKM88926.1"/>
    </source>
</evidence>
<gene>
    <name evidence="3" type="ORF">LCGC14_1253900</name>
</gene>
<name>A0A0F9LNY6_9ZZZZ</name>
<dbReference type="EMBL" id="LAZR01006896">
    <property type="protein sequence ID" value="KKM88926.1"/>
    <property type="molecule type" value="Genomic_DNA"/>
</dbReference>
<keyword evidence="2" id="KW-0472">Membrane</keyword>
<proteinExistence type="predicted"/>
<protein>
    <submittedName>
        <fullName evidence="3">Uncharacterized protein</fullName>
    </submittedName>
</protein>
<feature type="region of interest" description="Disordered" evidence="1">
    <location>
        <begin position="26"/>
        <end position="47"/>
    </location>
</feature>
<feature type="transmembrane region" description="Helical" evidence="2">
    <location>
        <begin position="95"/>
        <end position="114"/>
    </location>
</feature>
<reference evidence="3" key="1">
    <citation type="journal article" date="2015" name="Nature">
        <title>Complex archaea that bridge the gap between prokaryotes and eukaryotes.</title>
        <authorList>
            <person name="Spang A."/>
            <person name="Saw J.H."/>
            <person name="Jorgensen S.L."/>
            <person name="Zaremba-Niedzwiedzka K."/>
            <person name="Martijn J."/>
            <person name="Lind A.E."/>
            <person name="van Eijk R."/>
            <person name="Schleper C."/>
            <person name="Guy L."/>
            <person name="Ettema T.J."/>
        </authorList>
    </citation>
    <scope>NUCLEOTIDE SEQUENCE</scope>
</reference>